<dbReference type="PANTHER" id="PTHR11820:SF90">
    <property type="entry name" value="FLUTATHIONE S-TRANSFERASE"/>
    <property type="match status" value="1"/>
</dbReference>
<keyword evidence="3" id="KW-0378">Hydrolase</keyword>
<dbReference type="Proteomes" id="UP001418637">
    <property type="component" value="Unassembled WGS sequence"/>
</dbReference>
<dbReference type="SUPFAM" id="SSF56529">
    <property type="entry name" value="FAH"/>
    <property type="match status" value="1"/>
</dbReference>
<accession>A0ABV0BLA4</accession>
<dbReference type="InterPro" id="IPR011234">
    <property type="entry name" value="Fumarylacetoacetase-like_C"/>
</dbReference>
<keyword evidence="4" id="KW-1185">Reference proteome</keyword>
<comment type="caution">
    <text evidence="3">The sequence shown here is derived from an EMBL/GenBank/DDBJ whole genome shotgun (WGS) entry which is preliminary data.</text>
</comment>
<organism evidence="3 4">
    <name type="scientific">Hohaiivirga grylli</name>
    <dbReference type="NCBI Taxonomy" id="3133970"/>
    <lineage>
        <taxon>Bacteria</taxon>
        <taxon>Pseudomonadati</taxon>
        <taxon>Pseudomonadota</taxon>
        <taxon>Alphaproteobacteria</taxon>
        <taxon>Hyphomicrobiales</taxon>
        <taxon>Methylobacteriaceae</taxon>
        <taxon>Hohaiivirga</taxon>
    </lineage>
</organism>
<dbReference type="PANTHER" id="PTHR11820">
    <property type="entry name" value="ACYLPYRUVASE"/>
    <property type="match status" value="1"/>
</dbReference>
<evidence type="ECO:0000313" key="4">
    <source>
        <dbReference type="Proteomes" id="UP001418637"/>
    </source>
</evidence>
<dbReference type="Pfam" id="PF01557">
    <property type="entry name" value="FAA_hydrolase"/>
    <property type="match status" value="1"/>
</dbReference>
<keyword evidence="1" id="KW-0479">Metal-binding</keyword>
<sequence>MFFAIPAPIMPTISIAVSNDLFPVHRIYCVGRNYAAHAKEMGHNPDKEPPFFFMKQADTVLSVPDVEQAELPYPSMTEDYHHEVELVAALGIGGKDIPENEALQHVFGYAIGLDMTRRDRQQEAKKNNHPWEIAKSADHSAPIGPLHLVGDVGHLHEGSISLSIDGVEKQKGNLNDMIWSVAQQISYLSRYFELKPGDLIFSGTPEGVGPVKRGQSLSASIEKLGTINLKVV</sequence>
<protein>
    <submittedName>
        <fullName evidence="3">Fumarylacetoacetate hydrolase family protein</fullName>
    </submittedName>
</protein>
<evidence type="ECO:0000259" key="2">
    <source>
        <dbReference type="Pfam" id="PF01557"/>
    </source>
</evidence>
<name>A0ABV0BLA4_9HYPH</name>
<dbReference type="RefSeq" id="WP_346337117.1">
    <property type="nucleotide sequence ID" value="NZ_JBBYXI010000003.1"/>
</dbReference>
<proteinExistence type="predicted"/>
<evidence type="ECO:0000256" key="1">
    <source>
        <dbReference type="ARBA" id="ARBA00022723"/>
    </source>
</evidence>
<feature type="domain" description="Fumarylacetoacetase-like C-terminal" evidence="2">
    <location>
        <begin position="27"/>
        <end position="232"/>
    </location>
</feature>
<dbReference type="EMBL" id="JBBYXI010000003">
    <property type="protein sequence ID" value="MEN3931076.1"/>
    <property type="molecule type" value="Genomic_DNA"/>
</dbReference>
<reference evidence="3 4" key="1">
    <citation type="submission" date="2024-04" db="EMBL/GenBank/DDBJ databases">
        <title>A novel species isolated from cricket.</title>
        <authorList>
            <person name="Wang H.-C."/>
        </authorList>
    </citation>
    <scope>NUCLEOTIDE SEQUENCE [LARGE SCALE GENOMIC DNA]</scope>
    <source>
        <strain evidence="3 4">WL0021</strain>
    </source>
</reference>
<dbReference type="GO" id="GO:0016787">
    <property type="term" value="F:hydrolase activity"/>
    <property type="evidence" value="ECO:0007669"/>
    <property type="project" value="UniProtKB-KW"/>
</dbReference>
<dbReference type="InterPro" id="IPR036663">
    <property type="entry name" value="Fumarylacetoacetase_C_sf"/>
</dbReference>
<evidence type="ECO:0000313" key="3">
    <source>
        <dbReference type="EMBL" id="MEN3931076.1"/>
    </source>
</evidence>
<gene>
    <name evidence="3" type="ORF">WJT86_08405</name>
</gene>
<dbReference type="Gene3D" id="3.90.850.10">
    <property type="entry name" value="Fumarylacetoacetase-like, C-terminal domain"/>
    <property type="match status" value="1"/>
</dbReference>